<dbReference type="InterPro" id="IPR035441">
    <property type="entry name" value="TFIIS/LEDGF_dom_sf"/>
</dbReference>
<sequence>MKVGKKVREYKAGDFIFAKVKGYPAWPARVQRPNGKKYFVYFYGTAETANLPPNMIFDYAENKDKFLTKTVKRRDFNDGVKQIEYDFANNVPVEQVVGSSSKEPTNNETNEDDSALETTADDTMADESTLNMTQNDTLADESDVGLAIDEVKTKGKKSIKTAKETPKKEVKTPKAKKNEEEEKKDEEIVSRSGRKIKPKRFIDEHTEENTALQAPAAKKKRAISPTPEKEGKKEMFKHYRVTLQSELEDLKEPFNSDETDKENILIAYLPSGQYVGIKLFQSRPTNFKDEAARLKWDKQQAANAITMKLQLEHGQITAQSVAGQLITELHLNDEEKELLDKENDLGGKKSRLHFLKTEVKMMELDAKIKTCLCLEKADTEMCLKLLDELLELDTKPLMLLKHPVCLETVKRMRAYVGNTASWDLSEAEAVLFSKHAHRIRKQADVIYNSMKKLFSPPEGLSFFEYFTERVELFKQITSKLSQGDVMEMVLEPIEMSQPTSHTMKSAVESANDICNSVDAQAKQTVKVKKIANILKKTPMKKNAKKQEQKPQVEKKKEDNEYAAEKEEKIEKEEKSEKEETIAKEESAKVEEEENKDLESMEKEDNKDLESMEKEDTNTDTSNDTMEAIKDIDKETEKDTEEKVEKRKFSIESKSSLEEKEDEPKAKKTRESKKTDLPPLKSPAKRKSKV</sequence>
<dbReference type="OrthoDB" id="62853at2759"/>
<evidence type="ECO:0000256" key="3">
    <source>
        <dbReference type="ARBA" id="ARBA00023054"/>
    </source>
</evidence>
<feature type="region of interest" description="Disordered" evidence="5">
    <location>
        <begin position="155"/>
        <end position="190"/>
    </location>
</feature>
<feature type="region of interest" description="Disordered" evidence="5">
    <location>
        <begin position="212"/>
        <end position="232"/>
    </location>
</feature>
<feature type="compositionally biased region" description="Polar residues" evidence="5">
    <location>
        <begin position="97"/>
        <end position="108"/>
    </location>
</feature>
<organism evidence="7 8">
    <name type="scientific">Pieris macdunnoughi</name>
    <dbReference type="NCBI Taxonomy" id="345717"/>
    <lineage>
        <taxon>Eukaryota</taxon>
        <taxon>Metazoa</taxon>
        <taxon>Ecdysozoa</taxon>
        <taxon>Arthropoda</taxon>
        <taxon>Hexapoda</taxon>
        <taxon>Insecta</taxon>
        <taxon>Pterygota</taxon>
        <taxon>Neoptera</taxon>
        <taxon>Endopterygota</taxon>
        <taxon>Lepidoptera</taxon>
        <taxon>Glossata</taxon>
        <taxon>Ditrysia</taxon>
        <taxon>Papilionoidea</taxon>
        <taxon>Pieridae</taxon>
        <taxon>Pierinae</taxon>
        <taxon>Pieris</taxon>
    </lineage>
</organism>
<evidence type="ECO:0000256" key="5">
    <source>
        <dbReference type="SAM" id="MobiDB-lite"/>
    </source>
</evidence>
<evidence type="ECO:0000256" key="2">
    <source>
        <dbReference type="ARBA" id="ARBA00005309"/>
    </source>
</evidence>
<comment type="caution">
    <text evidence="7">The sequence shown here is derived from an EMBL/GenBank/DDBJ whole genome shotgun (WGS) entry which is preliminary data.</text>
</comment>
<feature type="compositionally biased region" description="Acidic residues" evidence="5">
    <location>
        <begin position="109"/>
        <end position="120"/>
    </location>
</feature>
<keyword evidence="3" id="KW-0175">Coiled coil</keyword>
<dbReference type="EMBL" id="CAJOBZ010000001">
    <property type="protein sequence ID" value="CAF4742854.1"/>
    <property type="molecule type" value="Genomic_DNA"/>
</dbReference>
<dbReference type="Gene3D" id="1.20.930.10">
    <property type="entry name" value="Conserved domain common to transcription factors TFIIS, elongin A, CRSP70"/>
    <property type="match status" value="1"/>
</dbReference>
<evidence type="ECO:0000259" key="6">
    <source>
        <dbReference type="PROSITE" id="PS50812"/>
    </source>
</evidence>
<proteinExistence type="inferred from homology"/>
<accession>A0A821KZP4</accession>
<dbReference type="GO" id="GO:0005634">
    <property type="term" value="C:nucleus"/>
    <property type="evidence" value="ECO:0007669"/>
    <property type="project" value="UniProtKB-SubCell"/>
</dbReference>
<dbReference type="Pfam" id="PF00855">
    <property type="entry name" value="PWWP"/>
    <property type="match status" value="1"/>
</dbReference>
<dbReference type="Pfam" id="PF11467">
    <property type="entry name" value="LEDGF"/>
    <property type="match status" value="1"/>
</dbReference>
<dbReference type="Gene3D" id="2.30.30.140">
    <property type="match status" value="1"/>
</dbReference>
<feature type="domain" description="PWWP" evidence="6">
    <location>
        <begin position="12"/>
        <end position="62"/>
    </location>
</feature>
<dbReference type="CDD" id="cd05834">
    <property type="entry name" value="PWWP_HRP"/>
    <property type="match status" value="1"/>
</dbReference>
<dbReference type="SMART" id="SM00293">
    <property type="entry name" value="PWWP"/>
    <property type="match status" value="1"/>
</dbReference>
<comment type="subcellular location">
    <subcellularLocation>
        <location evidence="1">Nucleus</location>
    </subcellularLocation>
</comment>
<feature type="region of interest" description="Disordered" evidence="5">
    <location>
        <begin position="536"/>
        <end position="689"/>
    </location>
</feature>
<comment type="similarity">
    <text evidence="2">Belongs to the HDGF family.</text>
</comment>
<gene>
    <name evidence="7" type="ORF">PMACD_LOCUS140</name>
</gene>
<dbReference type="PROSITE" id="PS50812">
    <property type="entry name" value="PWWP"/>
    <property type="match status" value="1"/>
</dbReference>
<feature type="compositionally biased region" description="Basic and acidic residues" evidence="5">
    <location>
        <begin position="626"/>
        <end position="665"/>
    </location>
</feature>
<dbReference type="SUPFAM" id="SSF140576">
    <property type="entry name" value="HIV integrase-binding domain"/>
    <property type="match status" value="1"/>
</dbReference>
<feature type="region of interest" description="Disordered" evidence="5">
    <location>
        <begin position="95"/>
        <end position="120"/>
    </location>
</feature>
<dbReference type="AlphaFoldDB" id="A0A821KZP4"/>
<dbReference type="SUPFAM" id="SSF63748">
    <property type="entry name" value="Tudor/PWWP/MBT"/>
    <property type="match status" value="1"/>
</dbReference>
<name>A0A821KZP4_9NEOP</name>
<evidence type="ECO:0000256" key="4">
    <source>
        <dbReference type="ARBA" id="ARBA00023242"/>
    </source>
</evidence>
<dbReference type="InterPro" id="IPR000313">
    <property type="entry name" value="PWWP_dom"/>
</dbReference>
<reference evidence="7" key="1">
    <citation type="submission" date="2021-02" db="EMBL/GenBank/DDBJ databases">
        <authorList>
            <person name="Steward A R."/>
        </authorList>
    </citation>
    <scope>NUCLEOTIDE SEQUENCE</scope>
</reference>
<evidence type="ECO:0000256" key="1">
    <source>
        <dbReference type="ARBA" id="ARBA00004123"/>
    </source>
</evidence>
<dbReference type="InterPro" id="IPR036218">
    <property type="entry name" value="HIVI-bd_sf"/>
</dbReference>
<protein>
    <recommendedName>
        <fullName evidence="6">PWWP domain-containing protein</fullName>
    </recommendedName>
</protein>
<evidence type="ECO:0000313" key="7">
    <source>
        <dbReference type="EMBL" id="CAF4742854.1"/>
    </source>
</evidence>
<keyword evidence="8" id="KW-1185">Reference proteome</keyword>
<dbReference type="InterPro" id="IPR021567">
    <property type="entry name" value="LEDGF_IBD"/>
</dbReference>
<feature type="compositionally biased region" description="Basic and acidic residues" evidence="5">
    <location>
        <begin position="596"/>
        <end position="616"/>
    </location>
</feature>
<dbReference type="Proteomes" id="UP000663880">
    <property type="component" value="Unassembled WGS sequence"/>
</dbReference>
<dbReference type="PANTHER" id="PTHR12550:SF70">
    <property type="entry name" value="JIL-1 ANCHORING AND STABILIZING PROTEIN, ISOFORM A"/>
    <property type="match status" value="1"/>
</dbReference>
<dbReference type="PANTHER" id="PTHR12550">
    <property type="entry name" value="HEPATOMA-DERIVED GROWTH FACTOR-RELATED"/>
    <property type="match status" value="1"/>
</dbReference>
<keyword evidence="4" id="KW-0539">Nucleus</keyword>
<feature type="compositionally biased region" description="Basic and acidic residues" evidence="5">
    <location>
        <begin position="544"/>
        <end position="589"/>
    </location>
</feature>
<evidence type="ECO:0000313" key="8">
    <source>
        <dbReference type="Proteomes" id="UP000663880"/>
    </source>
</evidence>
<feature type="compositionally biased region" description="Basic and acidic residues" evidence="5">
    <location>
        <begin position="161"/>
        <end position="189"/>
    </location>
</feature>